<feature type="compositionally biased region" description="Low complexity" evidence="1">
    <location>
        <begin position="260"/>
        <end position="292"/>
    </location>
</feature>
<proteinExistence type="predicted"/>
<dbReference type="Proteomes" id="UP000663870">
    <property type="component" value="Unassembled WGS sequence"/>
</dbReference>
<organism evidence="2 3">
    <name type="scientific">Rotaria sordida</name>
    <dbReference type="NCBI Taxonomy" id="392033"/>
    <lineage>
        <taxon>Eukaryota</taxon>
        <taxon>Metazoa</taxon>
        <taxon>Spiralia</taxon>
        <taxon>Gnathifera</taxon>
        <taxon>Rotifera</taxon>
        <taxon>Eurotatoria</taxon>
        <taxon>Bdelloidea</taxon>
        <taxon>Philodinida</taxon>
        <taxon>Philodinidae</taxon>
        <taxon>Rotaria</taxon>
    </lineage>
</organism>
<feature type="compositionally biased region" description="Polar residues" evidence="1">
    <location>
        <begin position="339"/>
        <end position="352"/>
    </location>
</feature>
<keyword evidence="3" id="KW-1185">Reference proteome</keyword>
<accession>A0A815LJA0</accession>
<sequence>MSSDSLQIENTSTTKDLCSSSNIDVDELYSSNKDCFETKELSFNNRKESTIKLPYPVIYDHRDPSSVLILLQKETQTTSKKILDIIQQIENCEKYLTENIQLDKNKKSFKYERVKLKQQLDGLKKHERRINLQIDFITTKIEIKGKLKQKLDKMKIYMRTRNEQMKKLIHGKERSSTSNETRQKLSTSQKPQQHHLNSSDLNQKRSLSSSTTSSHSNKRLKSTNHNQIKAPVVRLTSRLTGHQSQSHSIRTPTVRFLNKTSGSSMTTLNSSSPTTPASSSSTLSPPLMASTSMGDANNIQNSRQQMEIPSIGEDDELDLELDMDELFDDDPYFEENMQEFESGTRQLKINQDISKKES</sequence>
<protein>
    <submittedName>
        <fullName evidence="2">Uncharacterized protein</fullName>
    </submittedName>
</protein>
<dbReference type="EMBL" id="CAJNOL010001729">
    <property type="protein sequence ID" value="CAF1410833.1"/>
    <property type="molecule type" value="Genomic_DNA"/>
</dbReference>
<evidence type="ECO:0000256" key="1">
    <source>
        <dbReference type="SAM" id="MobiDB-lite"/>
    </source>
</evidence>
<name>A0A815LJA0_9BILA</name>
<feature type="region of interest" description="Disordered" evidence="1">
    <location>
        <begin position="339"/>
        <end position="358"/>
    </location>
</feature>
<evidence type="ECO:0000313" key="2">
    <source>
        <dbReference type="EMBL" id="CAF1410833.1"/>
    </source>
</evidence>
<comment type="caution">
    <text evidence="2">The sequence shown here is derived from an EMBL/GenBank/DDBJ whole genome shotgun (WGS) entry which is preliminary data.</text>
</comment>
<evidence type="ECO:0000313" key="3">
    <source>
        <dbReference type="Proteomes" id="UP000663870"/>
    </source>
</evidence>
<feature type="compositionally biased region" description="Low complexity" evidence="1">
    <location>
        <begin position="206"/>
        <end position="215"/>
    </location>
</feature>
<dbReference type="AlphaFoldDB" id="A0A815LJA0"/>
<feature type="compositionally biased region" description="Polar residues" evidence="1">
    <location>
        <begin position="293"/>
        <end position="303"/>
    </location>
</feature>
<gene>
    <name evidence="2" type="ORF">JXQ802_LOCUS35268</name>
</gene>
<feature type="region of interest" description="Disordered" evidence="1">
    <location>
        <begin position="166"/>
        <end position="303"/>
    </location>
</feature>
<feature type="compositionally biased region" description="Basic and acidic residues" evidence="1">
    <location>
        <begin position="166"/>
        <end position="175"/>
    </location>
</feature>
<feature type="compositionally biased region" description="Polar residues" evidence="1">
    <location>
        <begin position="237"/>
        <end position="251"/>
    </location>
</feature>
<reference evidence="2" key="1">
    <citation type="submission" date="2021-02" db="EMBL/GenBank/DDBJ databases">
        <authorList>
            <person name="Nowell W R."/>
        </authorList>
    </citation>
    <scope>NUCLEOTIDE SEQUENCE</scope>
</reference>
<feature type="compositionally biased region" description="Polar residues" evidence="1">
    <location>
        <begin position="176"/>
        <end position="205"/>
    </location>
</feature>